<comment type="caution">
    <text evidence="1">The sequence shown here is derived from an EMBL/GenBank/DDBJ whole genome shotgun (WGS) entry which is preliminary data.</text>
</comment>
<evidence type="ECO:0000313" key="1">
    <source>
        <dbReference type="EMBL" id="KAJ9607113.1"/>
    </source>
</evidence>
<name>A0AA38X5A2_9EURO</name>
<reference evidence="1" key="1">
    <citation type="submission" date="2022-10" db="EMBL/GenBank/DDBJ databases">
        <title>Culturing micro-colonial fungi from biological soil crusts in the Mojave desert and describing Neophaeococcomyces mojavensis, and introducing the new genera and species Taxawa tesnikishii.</title>
        <authorList>
            <person name="Kurbessoian T."/>
            <person name="Stajich J.E."/>
        </authorList>
    </citation>
    <scope>NUCLEOTIDE SEQUENCE</scope>
    <source>
        <strain evidence="1">TK_41</strain>
    </source>
</reference>
<protein>
    <submittedName>
        <fullName evidence="1">Uncharacterized protein</fullName>
    </submittedName>
</protein>
<dbReference type="AlphaFoldDB" id="A0AA38X5A2"/>
<evidence type="ECO:0000313" key="2">
    <source>
        <dbReference type="Proteomes" id="UP001172673"/>
    </source>
</evidence>
<gene>
    <name evidence="1" type="ORF">H2200_008185</name>
</gene>
<keyword evidence="2" id="KW-1185">Reference proteome</keyword>
<dbReference type="Proteomes" id="UP001172673">
    <property type="component" value="Unassembled WGS sequence"/>
</dbReference>
<sequence length="255" mass="29891">MSYYNPNEDLYVQARRLHQDVLAQTGSGPMYKAAWSRWVEFNALHPQIAHEVSHGGLGRGFSAADAYIDRPWDEADEHQKFQTTFYWDTFIGGCPADGGFRAHIDALIIFLRTRKERLSKYRSQYGELFLVQWALYRMPHPMSKFLEWSLSREEQADLLTIGALEQHLLAWASLFDGDWAKTYYIQNRDREGEQELYPGQLRVGGGHIALFLYSKAEHRRCAYHMFKMIWHKNFELWAIRDGGISTVKDTRMTDW</sequence>
<proteinExistence type="predicted"/>
<accession>A0AA38X5A2</accession>
<organism evidence="1 2">
    <name type="scientific">Cladophialophora chaetospira</name>
    <dbReference type="NCBI Taxonomy" id="386627"/>
    <lineage>
        <taxon>Eukaryota</taxon>
        <taxon>Fungi</taxon>
        <taxon>Dikarya</taxon>
        <taxon>Ascomycota</taxon>
        <taxon>Pezizomycotina</taxon>
        <taxon>Eurotiomycetes</taxon>
        <taxon>Chaetothyriomycetidae</taxon>
        <taxon>Chaetothyriales</taxon>
        <taxon>Herpotrichiellaceae</taxon>
        <taxon>Cladophialophora</taxon>
    </lineage>
</organism>
<dbReference type="EMBL" id="JAPDRK010000012">
    <property type="protein sequence ID" value="KAJ9607113.1"/>
    <property type="molecule type" value="Genomic_DNA"/>
</dbReference>